<evidence type="ECO:0000313" key="4">
    <source>
        <dbReference type="Proteomes" id="UP001500320"/>
    </source>
</evidence>
<proteinExistence type="predicted"/>
<accession>A0ABP6NDU5</accession>
<keyword evidence="2" id="KW-1133">Transmembrane helix</keyword>
<organism evidence="3 4">
    <name type="scientific">Planomonospora alba</name>
    <dbReference type="NCBI Taxonomy" id="161354"/>
    <lineage>
        <taxon>Bacteria</taxon>
        <taxon>Bacillati</taxon>
        <taxon>Actinomycetota</taxon>
        <taxon>Actinomycetes</taxon>
        <taxon>Streptosporangiales</taxon>
        <taxon>Streptosporangiaceae</taxon>
        <taxon>Planomonospora</taxon>
    </lineage>
</organism>
<keyword evidence="2" id="KW-0812">Transmembrane</keyword>
<feature type="transmembrane region" description="Helical" evidence="2">
    <location>
        <begin position="90"/>
        <end position="110"/>
    </location>
</feature>
<protein>
    <recommendedName>
        <fullName evidence="5">DUF1640 domain-containing protein</fullName>
    </recommendedName>
</protein>
<dbReference type="Proteomes" id="UP001500320">
    <property type="component" value="Unassembled WGS sequence"/>
</dbReference>
<evidence type="ECO:0008006" key="5">
    <source>
        <dbReference type="Google" id="ProtNLM"/>
    </source>
</evidence>
<reference evidence="4" key="1">
    <citation type="journal article" date="2019" name="Int. J. Syst. Evol. Microbiol.">
        <title>The Global Catalogue of Microorganisms (GCM) 10K type strain sequencing project: providing services to taxonomists for standard genome sequencing and annotation.</title>
        <authorList>
            <consortium name="The Broad Institute Genomics Platform"/>
            <consortium name="The Broad Institute Genome Sequencing Center for Infectious Disease"/>
            <person name="Wu L."/>
            <person name="Ma J."/>
        </authorList>
    </citation>
    <scope>NUCLEOTIDE SEQUENCE [LARGE SCALE GENOMIC DNA]</scope>
    <source>
        <strain evidence="4">JCM 9373</strain>
    </source>
</reference>
<evidence type="ECO:0000313" key="3">
    <source>
        <dbReference type="EMBL" id="GAA3145043.1"/>
    </source>
</evidence>
<sequence>MNEQPSADVSLALAELRRLVEVGFERTSGQTALILQRLDHVDGRHAELAEQVRKDRETAEVRHVALENRLDAVEREAVTSAQLADRTKQIIAIVTVLVTTAGVIVALISLTKG</sequence>
<dbReference type="EMBL" id="BAAAUT010000031">
    <property type="protein sequence ID" value="GAA3145043.1"/>
    <property type="molecule type" value="Genomic_DNA"/>
</dbReference>
<evidence type="ECO:0000256" key="2">
    <source>
        <dbReference type="SAM" id="Phobius"/>
    </source>
</evidence>
<gene>
    <name evidence="3" type="ORF">GCM10010466_40170</name>
</gene>
<keyword evidence="1" id="KW-0175">Coiled coil</keyword>
<keyword evidence="2" id="KW-0472">Membrane</keyword>
<keyword evidence="4" id="KW-1185">Reference proteome</keyword>
<feature type="coiled-coil region" evidence="1">
    <location>
        <begin position="49"/>
        <end position="76"/>
    </location>
</feature>
<dbReference type="RefSeq" id="WP_344861718.1">
    <property type="nucleotide sequence ID" value="NZ_BAAAUT010000031.1"/>
</dbReference>
<evidence type="ECO:0000256" key="1">
    <source>
        <dbReference type="SAM" id="Coils"/>
    </source>
</evidence>
<comment type="caution">
    <text evidence="3">The sequence shown here is derived from an EMBL/GenBank/DDBJ whole genome shotgun (WGS) entry which is preliminary data.</text>
</comment>
<name>A0ABP6NDU5_9ACTN</name>